<reference evidence="4" key="1">
    <citation type="journal article" date="2021" name="PeerJ">
        <title>Extensive microbial diversity within the chicken gut microbiome revealed by metagenomics and culture.</title>
        <authorList>
            <person name="Gilroy R."/>
            <person name="Ravi A."/>
            <person name="Getino M."/>
            <person name="Pursley I."/>
            <person name="Horton D.L."/>
            <person name="Alikhan N.F."/>
            <person name="Baker D."/>
            <person name="Gharbi K."/>
            <person name="Hall N."/>
            <person name="Watson M."/>
            <person name="Adriaenssens E.M."/>
            <person name="Foster-Nyarko E."/>
            <person name="Jarju S."/>
            <person name="Secka A."/>
            <person name="Antonio M."/>
            <person name="Oren A."/>
            <person name="Chaudhuri R.R."/>
            <person name="La Ragione R."/>
            <person name="Hildebrand F."/>
            <person name="Pallen M.J."/>
        </authorList>
    </citation>
    <scope>NUCLEOTIDE SEQUENCE</scope>
    <source>
        <strain evidence="4">ChiGjej1B1-14440</strain>
    </source>
</reference>
<comment type="catalytic activity">
    <reaction evidence="3">
        <text>dTTP + H2O = dTMP + diphosphate + H(+)</text>
        <dbReference type="Rhea" id="RHEA:28534"/>
        <dbReference type="ChEBI" id="CHEBI:15377"/>
        <dbReference type="ChEBI" id="CHEBI:15378"/>
        <dbReference type="ChEBI" id="CHEBI:33019"/>
        <dbReference type="ChEBI" id="CHEBI:37568"/>
        <dbReference type="ChEBI" id="CHEBI:63528"/>
        <dbReference type="EC" id="3.6.1.9"/>
    </reaction>
</comment>
<dbReference type="CDD" id="cd00555">
    <property type="entry name" value="Maf"/>
    <property type="match status" value="1"/>
</dbReference>
<evidence type="ECO:0000256" key="1">
    <source>
        <dbReference type="ARBA" id="ARBA00001968"/>
    </source>
</evidence>
<dbReference type="GO" id="GO:0009117">
    <property type="term" value="P:nucleotide metabolic process"/>
    <property type="evidence" value="ECO:0007669"/>
    <property type="project" value="UniProtKB-KW"/>
</dbReference>
<reference evidence="4" key="2">
    <citation type="submission" date="2021-04" db="EMBL/GenBank/DDBJ databases">
        <authorList>
            <person name="Gilroy R."/>
        </authorList>
    </citation>
    <scope>NUCLEOTIDE SEQUENCE</scope>
    <source>
        <strain evidence="4">ChiGjej1B1-14440</strain>
    </source>
</reference>
<gene>
    <name evidence="4" type="primary">maf</name>
    <name evidence="4" type="ORF">H9980_08690</name>
</gene>
<dbReference type="InterPro" id="IPR003697">
    <property type="entry name" value="Maf-like"/>
</dbReference>
<dbReference type="HAMAP" id="MF_00528">
    <property type="entry name" value="Maf"/>
    <property type="match status" value="1"/>
</dbReference>
<comment type="subcellular location">
    <subcellularLocation>
        <location evidence="3">Cytoplasm</location>
    </subcellularLocation>
</comment>
<comment type="cofactor">
    <cofactor evidence="1 3">
        <name>a divalent metal cation</name>
        <dbReference type="ChEBI" id="CHEBI:60240"/>
    </cofactor>
</comment>
<dbReference type="AlphaFoldDB" id="A0A9D2BMC9"/>
<dbReference type="PIRSF" id="PIRSF006305">
    <property type="entry name" value="Maf"/>
    <property type="match status" value="1"/>
</dbReference>
<dbReference type="EC" id="3.6.1.9" evidence="3"/>
<evidence type="ECO:0000313" key="5">
    <source>
        <dbReference type="Proteomes" id="UP000886724"/>
    </source>
</evidence>
<evidence type="ECO:0000313" key="4">
    <source>
        <dbReference type="EMBL" id="HIX82030.1"/>
    </source>
</evidence>
<keyword evidence="3" id="KW-0963">Cytoplasm</keyword>
<dbReference type="GO" id="GO:0005737">
    <property type="term" value="C:cytoplasm"/>
    <property type="evidence" value="ECO:0007669"/>
    <property type="project" value="UniProtKB-SubCell"/>
</dbReference>
<accession>A0A9D2BMC9</accession>
<comment type="caution">
    <text evidence="4">The sequence shown here is derived from an EMBL/GenBank/DDBJ whole genome shotgun (WGS) entry which is preliminary data.</text>
</comment>
<comment type="function">
    <text evidence="3">Nucleoside triphosphate pyrophosphatase that hydrolyzes dTTP and UTP. May have a dual role in cell division arrest and in preventing the incorporation of modified nucleotides into cellular nucleic acids.</text>
</comment>
<feature type="site" description="Important for substrate specificity" evidence="3">
    <location>
        <position position="152"/>
    </location>
</feature>
<name>A0A9D2BMC9_9FIRM</name>
<dbReference type="InterPro" id="IPR029001">
    <property type="entry name" value="ITPase-like_fam"/>
</dbReference>
<protein>
    <recommendedName>
        <fullName evidence="3">dTTP/UTP pyrophosphatase</fullName>
        <shortName evidence="3">dTTPase/UTPase</shortName>
        <ecNumber evidence="3">3.6.1.9</ecNumber>
    </recommendedName>
    <alternativeName>
        <fullName evidence="3">Nucleoside triphosphate pyrophosphatase</fullName>
    </alternativeName>
    <alternativeName>
        <fullName evidence="3">Nucleotide pyrophosphatase</fullName>
        <shortName evidence="3">Nucleotide PPase</shortName>
    </alternativeName>
</protein>
<proteinExistence type="inferred from homology"/>
<dbReference type="Gene3D" id="3.90.950.10">
    <property type="match status" value="1"/>
</dbReference>
<keyword evidence="3" id="KW-0546">Nucleotide metabolism</keyword>
<dbReference type="PANTHER" id="PTHR43213">
    <property type="entry name" value="BIFUNCTIONAL DTTP/UTP PYROPHOSPHATASE/METHYLTRANSFERASE PROTEIN-RELATED"/>
    <property type="match status" value="1"/>
</dbReference>
<dbReference type="GO" id="GO:0047429">
    <property type="term" value="F:nucleoside triphosphate diphosphatase activity"/>
    <property type="evidence" value="ECO:0007669"/>
    <property type="project" value="UniProtKB-EC"/>
</dbReference>
<dbReference type="NCBIfam" id="TIGR00172">
    <property type="entry name" value="maf"/>
    <property type="match status" value="1"/>
</dbReference>
<sequence>MRQIVLASSSPRRKELLELHHIDFIVDYQEIEEVLDMSLTLPLRLEKLAYQKALPISLKYPQDVIIGSDTMVCLDEKMLGKAKNYQEAFDMLRFLSGKIQTVYSAVAIIDQNQVTTFHDATKVKFKDLTDEEIKQYLSLNEWQGKAGAYAIQGEGKRLVETIDGDLETVIGLPVNKLIKYLKDNEIL</sequence>
<dbReference type="Proteomes" id="UP000886724">
    <property type="component" value="Unassembled WGS sequence"/>
</dbReference>
<feature type="site" description="Important for substrate specificity" evidence="3">
    <location>
        <position position="70"/>
    </location>
</feature>
<dbReference type="SUPFAM" id="SSF52972">
    <property type="entry name" value="ITPase-like"/>
    <property type="match status" value="1"/>
</dbReference>
<comment type="similarity">
    <text evidence="3">Belongs to the Maf family. YhdE subfamily.</text>
</comment>
<dbReference type="PANTHER" id="PTHR43213:SF5">
    <property type="entry name" value="BIFUNCTIONAL DTTP_UTP PYROPHOSPHATASE_METHYLTRANSFERASE PROTEIN-RELATED"/>
    <property type="match status" value="1"/>
</dbReference>
<dbReference type="EMBL" id="DXET01000190">
    <property type="protein sequence ID" value="HIX82030.1"/>
    <property type="molecule type" value="Genomic_DNA"/>
</dbReference>
<organism evidence="4 5">
    <name type="scientific">Candidatus Erysipelatoclostridium merdavium</name>
    <dbReference type="NCBI Taxonomy" id="2838566"/>
    <lineage>
        <taxon>Bacteria</taxon>
        <taxon>Bacillati</taxon>
        <taxon>Bacillota</taxon>
        <taxon>Erysipelotrichia</taxon>
        <taxon>Erysipelotrichales</taxon>
        <taxon>Erysipelotrichales incertae sedis</taxon>
    </lineage>
</organism>
<keyword evidence="2 3" id="KW-0378">Hydrolase</keyword>
<comment type="caution">
    <text evidence="3">Lacks conserved residue(s) required for the propagation of feature annotation.</text>
</comment>
<evidence type="ECO:0000256" key="3">
    <source>
        <dbReference type="HAMAP-Rule" id="MF_00528"/>
    </source>
</evidence>
<evidence type="ECO:0000256" key="2">
    <source>
        <dbReference type="ARBA" id="ARBA00022801"/>
    </source>
</evidence>
<feature type="active site" description="Proton acceptor" evidence="3">
    <location>
        <position position="69"/>
    </location>
</feature>
<dbReference type="Pfam" id="PF02545">
    <property type="entry name" value="Maf"/>
    <property type="match status" value="1"/>
</dbReference>
<comment type="catalytic activity">
    <reaction evidence="3">
        <text>UTP + H2O = UMP + diphosphate + H(+)</text>
        <dbReference type="Rhea" id="RHEA:29395"/>
        <dbReference type="ChEBI" id="CHEBI:15377"/>
        <dbReference type="ChEBI" id="CHEBI:15378"/>
        <dbReference type="ChEBI" id="CHEBI:33019"/>
        <dbReference type="ChEBI" id="CHEBI:46398"/>
        <dbReference type="ChEBI" id="CHEBI:57865"/>
        <dbReference type="EC" id="3.6.1.9"/>
    </reaction>
</comment>
<feature type="site" description="Important for substrate specificity" evidence="3">
    <location>
        <position position="12"/>
    </location>
</feature>